<comment type="caution">
    <text evidence="11">The sequence shown here is derived from an EMBL/GenBank/DDBJ whole genome shotgun (WGS) entry which is preliminary data.</text>
</comment>
<keyword evidence="6 8" id="KW-1133">Transmembrane helix</keyword>
<evidence type="ECO:0000313" key="11">
    <source>
        <dbReference type="EMBL" id="NUZ06607.1"/>
    </source>
</evidence>
<organism evidence="11 12">
    <name type="scientific">Piscinibacter koreensis</name>
    <dbReference type="NCBI Taxonomy" id="2742824"/>
    <lineage>
        <taxon>Bacteria</taxon>
        <taxon>Pseudomonadati</taxon>
        <taxon>Pseudomonadota</taxon>
        <taxon>Betaproteobacteria</taxon>
        <taxon>Burkholderiales</taxon>
        <taxon>Sphaerotilaceae</taxon>
        <taxon>Piscinibacter</taxon>
    </lineage>
</organism>
<comment type="subcellular location">
    <subcellularLocation>
        <location evidence="1">Cell inner membrane</location>
        <topology evidence="1">Multi-pass membrane protein</topology>
    </subcellularLocation>
</comment>
<feature type="domain" description="Phosphoethanolamine transferase N-terminal" evidence="10">
    <location>
        <begin position="59"/>
        <end position="208"/>
    </location>
</feature>
<protein>
    <submittedName>
        <fullName evidence="11">Phosphoethanolamine--lipid A transferase</fullName>
    </submittedName>
</protein>
<dbReference type="Gene3D" id="3.40.720.10">
    <property type="entry name" value="Alkaline Phosphatase, subunit A"/>
    <property type="match status" value="1"/>
</dbReference>
<keyword evidence="12" id="KW-1185">Reference proteome</keyword>
<evidence type="ECO:0000259" key="10">
    <source>
        <dbReference type="Pfam" id="PF08019"/>
    </source>
</evidence>
<dbReference type="EMBL" id="JABWMJ010000005">
    <property type="protein sequence ID" value="NUZ06607.1"/>
    <property type="molecule type" value="Genomic_DNA"/>
</dbReference>
<dbReference type="GO" id="GO:0016776">
    <property type="term" value="F:phosphotransferase activity, phosphate group as acceptor"/>
    <property type="evidence" value="ECO:0007669"/>
    <property type="project" value="TreeGrafter"/>
</dbReference>
<feature type="transmembrane region" description="Helical" evidence="8">
    <location>
        <begin position="79"/>
        <end position="100"/>
    </location>
</feature>
<gene>
    <name evidence="11" type="ORF">HQN59_12625</name>
</gene>
<dbReference type="Pfam" id="PF00884">
    <property type="entry name" value="Sulfatase"/>
    <property type="match status" value="1"/>
</dbReference>
<feature type="transmembrane region" description="Helical" evidence="8">
    <location>
        <begin position="120"/>
        <end position="143"/>
    </location>
</feature>
<sequence length="553" mass="60640">MPTPAPSRRLTFSAGVETVVLAACVFWAFSANRLFLSAALPHHGDVPTAAFALALVVMLVALNYLLVAPFAYRVTVKPLLTLLLFGTALATYYMRNFGVVLDTSMMGNVWHTDVAEARELWSWALALHLLVYAALPAVLLWRVRVVRRPWLTSAMFKLAGLLIAVVAFVVALLPVFKPFASMMRSHREVRYLAAPVNFLWAGGSAVLKQARGASAARRPLGSDAAPGPRWAARTRPRFVVLVVGETARAANWQLDGYERPTTPELAALPVITFGDVTSCGTDTETSLPCMFAPGGRRNYDEKRIRHSESLLHVLARAGVRVHWRDNQSGCKGVCDGLPQDEVASLNLPGLCSEGRCLDEGLLAGLDQRIEAARAARGQPAPTTLLVLHQLGSHGPSYFRRYPPAFAHLEPACIEDDLQKCTREQIVNAYDNSLRYTDHVLASIVATLQAHARDVDSALVYVSDHGESLGENNLYLHGLPRFIAPREQTHVPMLMWLSAGLVHDDALDLACLRRRAAEPASHDHLFHTLLGLVDVQTGLYEPAWDLAAPCRRTP</sequence>
<accession>A0A7Y6NP13</accession>
<dbReference type="InterPro" id="IPR040423">
    <property type="entry name" value="PEA_transferase"/>
</dbReference>
<evidence type="ECO:0000256" key="8">
    <source>
        <dbReference type="SAM" id="Phobius"/>
    </source>
</evidence>
<dbReference type="InterPro" id="IPR000917">
    <property type="entry name" value="Sulfatase_N"/>
</dbReference>
<dbReference type="InterPro" id="IPR058130">
    <property type="entry name" value="PEA_transf_C"/>
</dbReference>
<keyword evidence="5 8" id="KW-0812">Transmembrane</keyword>
<keyword evidence="4 11" id="KW-0808">Transferase</keyword>
<dbReference type="SUPFAM" id="SSF53649">
    <property type="entry name" value="Alkaline phosphatase-like"/>
    <property type="match status" value="1"/>
</dbReference>
<dbReference type="RefSeq" id="WP_176069451.1">
    <property type="nucleotide sequence ID" value="NZ_JABWMJ010000005.1"/>
</dbReference>
<feature type="transmembrane region" description="Helical" evidence="8">
    <location>
        <begin position="12"/>
        <end position="29"/>
    </location>
</feature>
<evidence type="ECO:0000256" key="5">
    <source>
        <dbReference type="ARBA" id="ARBA00022692"/>
    </source>
</evidence>
<keyword evidence="3" id="KW-0997">Cell inner membrane</keyword>
<dbReference type="InterPro" id="IPR017850">
    <property type="entry name" value="Alkaline_phosphatase_core_sf"/>
</dbReference>
<feature type="transmembrane region" description="Helical" evidence="8">
    <location>
        <begin position="49"/>
        <end position="72"/>
    </location>
</feature>
<dbReference type="Proteomes" id="UP000529637">
    <property type="component" value="Unassembled WGS sequence"/>
</dbReference>
<evidence type="ECO:0000256" key="3">
    <source>
        <dbReference type="ARBA" id="ARBA00022519"/>
    </source>
</evidence>
<keyword evidence="2" id="KW-1003">Cell membrane</keyword>
<dbReference type="PANTHER" id="PTHR30443">
    <property type="entry name" value="INNER MEMBRANE PROTEIN"/>
    <property type="match status" value="1"/>
</dbReference>
<evidence type="ECO:0000256" key="4">
    <source>
        <dbReference type="ARBA" id="ARBA00022679"/>
    </source>
</evidence>
<reference evidence="11 12" key="1">
    <citation type="submission" date="2020-06" db="EMBL/GenBank/DDBJ databases">
        <title>Schlegella sp. ID0723 isolated from air conditioner.</title>
        <authorList>
            <person name="Kim D.Y."/>
            <person name="Kim D.-U."/>
        </authorList>
    </citation>
    <scope>NUCLEOTIDE SEQUENCE [LARGE SCALE GENOMIC DNA]</scope>
    <source>
        <strain evidence="11 12">ID0723</strain>
    </source>
</reference>
<keyword evidence="7 8" id="KW-0472">Membrane</keyword>
<dbReference type="AlphaFoldDB" id="A0A7Y6NP13"/>
<feature type="domain" description="Sulfatase N-terminal" evidence="9">
    <location>
        <begin position="238"/>
        <end position="534"/>
    </location>
</feature>
<dbReference type="InterPro" id="IPR012549">
    <property type="entry name" value="EptA-like_N"/>
</dbReference>
<proteinExistence type="predicted"/>
<dbReference type="NCBIfam" id="NF028537">
    <property type="entry name" value="P_eth_NH2_trans"/>
    <property type="match status" value="1"/>
</dbReference>
<evidence type="ECO:0000313" key="12">
    <source>
        <dbReference type="Proteomes" id="UP000529637"/>
    </source>
</evidence>
<evidence type="ECO:0000256" key="7">
    <source>
        <dbReference type="ARBA" id="ARBA00023136"/>
    </source>
</evidence>
<evidence type="ECO:0000259" key="9">
    <source>
        <dbReference type="Pfam" id="PF00884"/>
    </source>
</evidence>
<feature type="transmembrane region" description="Helical" evidence="8">
    <location>
        <begin position="155"/>
        <end position="176"/>
    </location>
</feature>
<dbReference type="GO" id="GO:0009244">
    <property type="term" value="P:lipopolysaccharide core region biosynthetic process"/>
    <property type="evidence" value="ECO:0007669"/>
    <property type="project" value="TreeGrafter"/>
</dbReference>
<evidence type="ECO:0000256" key="2">
    <source>
        <dbReference type="ARBA" id="ARBA00022475"/>
    </source>
</evidence>
<dbReference type="PANTHER" id="PTHR30443:SF0">
    <property type="entry name" value="PHOSPHOETHANOLAMINE TRANSFERASE EPTA"/>
    <property type="match status" value="1"/>
</dbReference>
<evidence type="ECO:0000256" key="6">
    <source>
        <dbReference type="ARBA" id="ARBA00022989"/>
    </source>
</evidence>
<name>A0A7Y6NP13_9BURK</name>
<dbReference type="Pfam" id="PF08019">
    <property type="entry name" value="EptA_B_N"/>
    <property type="match status" value="1"/>
</dbReference>
<dbReference type="CDD" id="cd16017">
    <property type="entry name" value="LptA"/>
    <property type="match status" value="1"/>
</dbReference>
<evidence type="ECO:0000256" key="1">
    <source>
        <dbReference type="ARBA" id="ARBA00004429"/>
    </source>
</evidence>
<dbReference type="GO" id="GO:0005886">
    <property type="term" value="C:plasma membrane"/>
    <property type="evidence" value="ECO:0007669"/>
    <property type="project" value="UniProtKB-SubCell"/>
</dbReference>